<comment type="caution">
    <text evidence="2">The sequence shown here is derived from an EMBL/GenBank/DDBJ whole genome shotgun (WGS) entry which is preliminary data.</text>
</comment>
<dbReference type="RefSeq" id="WP_039192286.1">
    <property type="nucleotide sequence ID" value="NZ_JRFJ01000002.1"/>
</dbReference>
<evidence type="ECO:0000313" key="3">
    <source>
        <dbReference type="Proteomes" id="UP000030826"/>
    </source>
</evidence>
<proteinExistence type="predicted"/>
<feature type="compositionally biased region" description="Basic and acidic residues" evidence="1">
    <location>
        <begin position="9"/>
        <end position="20"/>
    </location>
</feature>
<dbReference type="AlphaFoldDB" id="A0A0B1Q824"/>
<protein>
    <submittedName>
        <fullName evidence="2">Uncharacterized protein</fullName>
    </submittedName>
</protein>
<organism evidence="2 3">
    <name type="scientific">Aureimonas altamirensis</name>
    <dbReference type="NCBI Taxonomy" id="370622"/>
    <lineage>
        <taxon>Bacteria</taxon>
        <taxon>Pseudomonadati</taxon>
        <taxon>Pseudomonadota</taxon>
        <taxon>Alphaproteobacteria</taxon>
        <taxon>Hyphomicrobiales</taxon>
        <taxon>Aurantimonadaceae</taxon>
        <taxon>Aureimonas</taxon>
    </lineage>
</organism>
<dbReference type="EMBL" id="JRFJ01000002">
    <property type="protein sequence ID" value="KHJ54985.1"/>
    <property type="molecule type" value="Genomic_DNA"/>
</dbReference>
<sequence length="63" mass="6885">MKTQNQTHDPFRSRRERESEVKLVQKYRGIGIAAVAAAGSRTGRVSTVVQPAPRAGHLVEAVD</sequence>
<gene>
    <name evidence="2" type="ORF">LA66_10625</name>
</gene>
<feature type="region of interest" description="Disordered" evidence="1">
    <location>
        <begin position="1"/>
        <end position="20"/>
    </location>
</feature>
<accession>A0A0B1Q824</accession>
<name>A0A0B1Q824_9HYPH</name>
<dbReference type="Proteomes" id="UP000030826">
    <property type="component" value="Unassembled WGS sequence"/>
</dbReference>
<evidence type="ECO:0000256" key="1">
    <source>
        <dbReference type="SAM" id="MobiDB-lite"/>
    </source>
</evidence>
<reference evidence="2 3" key="1">
    <citation type="submission" date="2014-09" db="EMBL/GenBank/DDBJ databases">
        <title>Isolation and characterization of Aurantimonas altamirensis ON-56566 from clinical sample following a dog bite.</title>
        <authorList>
            <person name="Eshaghi A."/>
            <person name="Li A."/>
            <person name="Shahinas D."/>
            <person name="Bahn P."/>
            <person name="Kus J.V."/>
            <person name="Patel S.N."/>
        </authorList>
    </citation>
    <scope>NUCLEOTIDE SEQUENCE [LARGE SCALE GENOMIC DNA]</scope>
    <source>
        <strain evidence="2 3">ON-56566</strain>
    </source>
</reference>
<evidence type="ECO:0000313" key="2">
    <source>
        <dbReference type="EMBL" id="KHJ54985.1"/>
    </source>
</evidence>
<dbReference type="STRING" id="370622.LA66_10625"/>